<dbReference type="InterPro" id="IPR036873">
    <property type="entry name" value="Rhodanese-like_dom_sf"/>
</dbReference>
<keyword evidence="1" id="KW-0732">Signal</keyword>
<dbReference type="PANTHER" id="PTHR43031">
    <property type="entry name" value="FAD-DEPENDENT OXIDOREDUCTASE"/>
    <property type="match status" value="1"/>
</dbReference>
<feature type="signal peptide" evidence="1">
    <location>
        <begin position="1"/>
        <end position="22"/>
    </location>
</feature>
<name>A0A516GMG5_9FLAO</name>
<protein>
    <submittedName>
        <fullName evidence="3">Rhodanese-like domain-containing protein</fullName>
    </submittedName>
</protein>
<dbReference type="InterPro" id="IPR050229">
    <property type="entry name" value="GlpE_sulfurtransferase"/>
</dbReference>
<dbReference type="RefSeq" id="WP_143379575.1">
    <property type="nucleotide sequence ID" value="NZ_CP041637.1"/>
</dbReference>
<dbReference type="Pfam" id="PF00581">
    <property type="entry name" value="Rhodanese"/>
    <property type="match status" value="1"/>
</dbReference>
<feature type="chain" id="PRO_5022227197" evidence="1">
    <location>
        <begin position="23"/>
        <end position="131"/>
    </location>
</feature>
<evidence type="ECO:0000259" key="2">
    <source>
        <dbReference type="PROSITE" id="PS50206"/>
    </source>
</evidence>
<dbReference type="PANTHER" id="PTHR43031:SF18">
    <property type="entry name" value="RHODANESE-RELATED SULFURTRANSFERASES"/>
    <property type="match status" value="1"/>
</dbReference>
<dbReference type="AlphaFoldDB" id="A0A516GMG5"/>
<dbReference type="EMBL" id="CP041637">
    <property type="protein sequence ID" value="QDO92665.1"/>
    <property type="molecule type" value="Genomic_DNA"/>
</dbReference>
<dbReference type="PROSITE" id="PS50206">
    <property type="entry name" value="RHODANESE_3"/>
    <property type="match status" value="1"/>
</dbReference>
<gene>
    <name evidence="3" type="ORF">FNB79_01265</name>
</gene>
<dbReference type="CDD" id="cd00158">
    <property type="entry name" value="RHOD"/>
    <property type="match status" value="1"/>
</dbReference>
<dbReference type="Proteomes" id="UP000319209">
    <property type="component" value="Chromosome"/>
</dbReference>
<organism evidence="3 4">
    <name type="scientific">Formosa sediminum</name>
    <dbReference type="NCBI Taxonomy" id="2594004"/>
    <lineage>
        <taxon>Bacteria</taxon>
        <taxon>Pseudomonadati</taxon>
        <taxon>Bacteroidota</taxon>
        <taxon>Flavobacteriia</taxon>
        <taxon>Flavobacteriales</taxon>
        <taxon>Flavobacteriaceae</taxon>
        <taxon>Formosa</taxon>
    </lineage>
</organism>
<evidence type="ECO:0000313" key="4">
    <source>
        <dbReference type="Proteomes" id="UP000319209"/>
    </source>
</evidence>
<evidence type="ECO:0000313" key="3">
    <source>
        <dbReference type="EMBL" id="QDO92665.1"/>
    </source>
</evidence>
<dbReference type="InterPro" id="IPR001763">
    <property type="entry name" value="Rhodanese-like_dom"/>
</dbReference>
<reference evidence="3 4" key="1">
    <citation type="submission" date="2019-07" db="EMBL/GenBank/DDBJ databases">
        <title>Genome sequencing for Formosa sp. PS13.</title>
        <authorList>
            <person name="Park S.-J."/>
        </authorList>
    </citation>
    <scope>NUCLEOTIDE SEQUENCE [LARGE SCALE GENOMIC DNA]</scope>
    <source>
        <strain evidence="3 4">PS13</strain>
    </source>
</reference>
<dbReference type="Gene3D" id="3.40.250.10">
    <property type="entry name" value="Rhodanese-like domain"/>
    <property type="match status" value="1"/>
</dbReference>
<feature type="domain" description="Rhodanese" evidence="2">
    <location>
        <begin position="39"/>
        <end position="130"/>
    </location>
</feature>
<accession>A0A516GMG5</accession>
<dbReference type="KEGG" id="fop:FNB79_01265"/>
<keyword evidence="4" id="KW-1185">Reference proteome</keyword>
<evidence type="ECO:0000256" key="1">
    <source>
        <dbReference type="SAM" id="SignalP"/>
    </source>
</evidence>
<dbReference type="OrthoDB" id="9808735at2"/>
<dbReference type="PROSITE" id="PS51257">
    <property type="entry name" value="PROKAR_LIPOPROTEIN"/>
    <property type="match status" value="1"/>
</dbReference>
<dbReference type="SMART" id="SM00450">
    <property type="entry name" value="RHOD"/>
    <property type="match status" value="1"/>
</dbReference>
<proteinExistence type="predicted"/>
<dbReference type="SUPFAM" id="SSF52821">
    <property type="entry name" value="Rhodanese/Cell cycle control phosphatase"/>
    <property type="match status" value="1"/>
</dbReference>
<sequence length="131" mass="14808">MKKINILYGFLVLLFMACTSHETGVIEVVSAEEMQSLISLDDVQLVDLRSEEDRFKQGYIANSQHIDYSSETFEEDIKNLDKSKPVALYCNSGKRSAECAQKLKEAGFVKIFDLQGGVSEWKHKGNILIKD</sequence>